<dbReference type="GO" id="GO:0004314">
    <property type="term" value="F:[acyl-carrier-protein] S-malonyltransferase activity"/>
    <property type="evidence" value="ECO:0007669"/>
    <property type="project" value="UniProtKB-EC"/>
</dbReference>
<comment type="catalytic activity">
    <reaction evidence="3 4">
        <text>holo-[ACP] + malonyl-CoA = malonyl-[ACP] + CoA</text>
        <dbReference type="Rhea" id="RHEA:41792"/>
        <dbReference type="Rhea" id="RHEA-COMP:9623"/>
        <dbReference type="Rhea" id="RHEA-COMP:9685"/>
        <dbReference type="ChEBI" id="CHEBI:57287"/>
        <dbReference type="ChEBI" id="CHEBI:57384"/>
        <dbReference type="ChEBI" id="CHEBI:64479"/>
        <dbReference type="ChEBI" id="CHEBI:78449"/>
        <dbReference type="EC" id="2.3.1.39"/>
    </reaction>
</comment>
<evidence type="ECO:0000256" key="5">
    <source>
        <dbReference type="PIRSR" id="PIRSR000446-1"/>
    </source>
</evidence>
<evidence type="ECO:0000313" key="10">
    <source>
        <dbReference type="Proteomes" id="UP000318661"/>
    </source>
</evidence>
<dbReference type="FunFam" id="3.30.70.250:FF:000001">
    <property type="entry name" value="Malonyl CoA-acyl carrier protein transacylase"/>
    <property type="match status" value="1"/>
</dbReference>
<comment type="similarity">
    <text evidence="4">Belongs to the fabD family.</text>
</comment>
<evidence type="ECO:0000313" key="8">
    <source>
        <dbReference type="EMBL" id="TMJ10486.1"/>
    </source>
</evidence>
<dbReference type="Proteomes" id="UP000315217">
    <property type="component" value="Unassembled WGS sequence"/>
</dbReference>
<dbReference type="EC" id="2.3.1.39" evidence="4"/>
<proteinExistence type="inferred from homology"/>
<evidence type="ECO:0000256" key="4">
    <source>
        <dbReference type="PIRNR" id="PIRNR000446"/>
    </source>
</evidence>
<dbReference type="InterPro" id="IPR001227">
    <property type="entry name" value="Ac_transferase_dom_sf"/>
</dbReference>
<dbReference type="InterPro" id="IPR016036">
    <property type="entry name" value="Malonyl_transacylase_ACP-bd"/>
</dbReference>
<dbReference type="InterPro" id="IPR014043">
    <property type="entry name" value="Acyl_transferase_dom"/>
</dbReference>
<dbReference type="Gene3D" id="3.40.366.10">
    <property type="entry name" value="Malonyl-Coenzyme A Acyl Carrier Protein, domain 2"/>
    <property type="match status" value="1"/>
</dbReference>
<dbReference type="PANTHER" id="PTHR42681">
    <property type="entry name" value="MALONYL-COA-ACYL CARRIER PROTEIN TRANSACYLASE, MITOCHONDRIAL"/>
    <property type="match status" value="1"/>
</dbReference>
<dbReference type="EMBL" id="VBAI01000160">
    <property type="protein sequence ID" value="TMJ09386.1"/>
    <property type="molecule type" value="Genomic_DNA"/>
</dbReference>
<evidence type="ECO:0000259" key="6">
    <source>
        <dbReference type="SMART" id="SM00827"/>
    </source>
</evidence>
<dbReference type="InterPro" id="IPR004410">
    <property type="entry name" value="Malonyl_CoA-ACP_transAc_FabD"/>
</dbReference>
<name>A0A537LN08_9BACT</name>
<reference evidence="9 10" key="1">
    <citation type="journal article" date="2019" name="Nat. Microbiol.">
        <title>Mediterranean grassland soil C-N compound turnover is dependent on rainfall and depth, and is mediated by genomically divergent microorganisms.</title>
        <authorList>
            <person name="Diamond S."/>
            <person name="Andeer P.F."/>
            <person name="Li Z."/>
            <person name="Crits-Christoph A."/>
            <person name="Burstein D."/>
            <person name="Anantharaman K."/>
            <person name="Lane K.R."/>
            <person name="Thomas B.C."/>
            <person name="Pan C."/>
            <person name="Northen T.R."/>
            <person name="Banfield J.F."/>
        </authorList>
    </citation>
    <scope>NUCLEOTIDE SEQUENCE [LARGE SCALE GENOMIC DNA]</scope>
    <source>
        <strain evidence="7">NP_1</strain>
        <strain evidence="8">NP_2</strain>
    </source>
</reference>
<dbReference type="Proteomes" id="UP000318661">
    <property type="component" value="Unassembled WGS sequence"/>
</dbReference>
<accession>A0A537LN08</accession>
<dbReference type="SUPFAM" id="SSF52151">
    <property type="entry name" value="FabD/lysophospholipase-like"/>
    <property type="match status" value="1"/>
</dbReference>
<dbReference type="PIRSF" id="PIRSF000446">
    <property type="entry name" value="Mct"/>
    <property type="match status" value="1"/>
</dbReference>
<dbReference type="InterPro" id="IPR016035">
    <property type="entry name" value="Acyl_Trfase/lysoPLipase"/>
</dbReference>
<evidence type="ECO:0000313" key="9">
    <source>
        <dbReference type="Proteomes" id="UP000315217"/>
    </source>
</evidence>
<evidence type="ECO:0000256" key="3">
    <source>
        <dbReference type="ARBA" id="ARBA00048462"/>
    </source>
</evidence>
<dbReference type="AlphaFoldDB" id="A0A537LN08"/>
<dbReference type="InterPro" id="IPR050858">
    <property type="entry name" value="Mal-CoA-ACP_Trans/PKS_FabD"/>
</dbReference>
<dbReference type="SUPFAM" id="SSF55048">
    <property type="entry name" value="Probable ACP-binding domain of malonyl-CoA ACP transacylase"/>
    <property type="match status" value="1"/>
</dbReference>
<evidence type="ECO:0000256" key="1">
    <source>
        <dbReference type="ARBA" id="ARBA00022679"/>
    </source>
</evidence>
<dbReference type="Gene3D" id="3.30.70.250">
    <property type="entry name" value="Malonyl-CoA ACP transacylase, ACP-binding"/>
    <property type="match status" value="1"/>
</dbReference>
<protein>
    <recommendedName>
        <fullName evidence="4">Malonyl CoA-acyl carrier protein transacylase</fullName>
        <ecNumber evidence="4">2.3.1.39</ecNumber>
    </recommendedName>
</protein>
<dbReference type="Pfam" id="PF00698">
    <property type="entry name" value="Acyl_transf_1"/>
    <property type="match status" value="1"/>
</dbReference>
<dbReference type="PANTHER" id="PTHR42681:SF1">
    <property type="entry name" value="MALONYL-COA-ACYL CARRIER PROTEIN TRANSACYLASE, MITOCHONDRIAL"/>
    <property type="match status" value="1"/>
</dbReference>
<evidence type="ECO:0000313" key="7">
    <source>
        <dbReference type="EMBL" id="TMJ09386.1"/>
    </source>
</evidence>
<organism evidence="7 9">
    <name type="scientific">Candidatus Segetimicrobium genomatis</name>
    <dbReference type="NCBI Taxonomy" id="2569760"/>
    <lineage>
        <taxon>Bacteria</taxon>
        <taxon>Bacillati</taxon>
        <taxon>Candidatus Sysuimicrobiota</taxon>
        <taxon>Candidatus Sysuimicrobiia</taxon>
        <taxon>Candidatus Sysuimicrobiales</taxon>
        <taxon>Candidatus Segetimicrobiaceae</taxon>
        <taxon>Candidatus Segetimicrobium</taxon>
    </lineage>
</organism>
<dbReference type="NCBIfam" id="TIGR00128">
    <property type="entry name" value="fabD"/>
    <property type="match status" value="1"/>
</dbReference>
<sequence length="316" mass="33326">MSVAFVFPGQGAQYAGMGKQLAAAFAPARDAFRRADEVLGFPLSRLCWEGSDEELRRTDITQPAILATSMACLTVLQARGVAPQMAAGLSLGEYTALVCAGAIRYEDALVVVRRRGEFMQEAAAGRRTAMAAILGLDAQAVRGICRAAATHGIVEPSNFNSPGQIVIAGDEDAVHEGMRLAREAGAKRAVPLPVSAPFHTSLMRPAATRLAEALSGIPIVPATIPVVSNVTAQPVREPGDIRRVLVEQVASPVRWDESVRAMRDAGMTTFVEVGPGTTLSGLIRKTVPAARMVHVQDPESLHEACAALEVSPSDVA</sequence>
<feature type="domain" description="Malonyl-CoA:ACP transacylase (MAT)" evidence="6">
    <location>
        <begin position="6"/>
        <end position="300"/>
    </location>
</feature>
<keyword evidence="2 4" id="KW-0012">Acyltransferase</keyword>
<dbReference type="GO" id="GO:0006633">
    <property type="term" value="P:fatty acid biosynthetic process"/>
    <property type="evidence" value="ECO:0007669"/>
    <property type="project" value="TreeGrafter"/>
</dbReference>
<gene>
    <name evidence="7" type="primary">fabD</name>
    <name evidence="7" type="ORF">E6G98_09810</name>
    <name evidence="8" type="ORF">E6G99_00405</name>
</gene>
<dbReference type="SMART" id="SM00827">
    <property type="entry name" value="PKS_AT"/>
    <property type="match status" value="1"/>
</dbReference>
<dbReference type="GO" id="GO:0005829">
    <property type="term" value="C:cytosol"/>
    <property type="evidence" value="ECO:0007669"/>
    <property type="project" value="TreeGrafter"/>
</dbReference>
<comment type="caution">
    <text evidence="7">The sequence shown here is derived from an EMBL/GenBank/DDBJ whole genome shotgun (WGS) entry which is preliminary data.</text>
</comment>
<feature type="active site" evidence="5">
    <location>
        <position position="199"/>
    </location>
</feature>
<feature type="active site" evidence="5">
    <location>
        <position position="90"/>
    </location>
</feature>
<dbReference type="InterPro" id="IPR024925">
    <property type="entry name" value="Malonyl_CoA-ACP_transAc"/>
</dbReference>
<keyword evidence="1 4" id="KW-0808">Transferase</keyword>
<dbReference type="EMBL" id="VBAJ01000010">
    <property type="protein sequence ID" value="TMJ10486.1"/>
    <property type="molecule type" value="Genomic_DNA"/>
</dbReference>
<evidence type="ECO:0000256" key="2">
    <source>
        <dbReference type="ARBA" id="ARBA00023315"/>
    </source>
</evidence>